<comment type="caution">
    <text evidence="1">The sequence shown here is derived from an EMBL/GenBank/DDBJ whole genome shotgun (WGS) entry which is preliminary data.</text>
</comment>
<dbReference type="Pfam" id="PF13028">
    <property type="entry name" value="DUF3889"/>
    <property type="match status" value="1"/>
</dbReference>
<accession>A0A0M1P8E9</accession>
<dbReference type="PATRIC" id="fig|1705565.3.peg.4195"/>
<evidence type="ECO:0000313" key="1">
    <source>
        <dbReference type="EMBL" id="KOR90741.1"/>
    </source>
</evidence>
<gene>
    <name evidence="1" type="ORF">AM231_10990</name>
</gene>
<proteinExistence type="predicted"/>
<dbReference type="AlphaFoldDB" id="A0A0M1P8E9"/>
<reference evidence="2" key="1">
    <citation type="submission" date="2015-08" db="EMBL/GenBank/DDBJ databases">
        <title>Genome sequencing project for genomic taxonomy and phylogenomics of Bacillus-like bacteria.</title>
        <authorList>
            <person name="Liu B."/>
            <person name="Wang J."/>
            <person name="Zhu Y."/>
            <person name="Liu G."/>
            <person name="Chen Q."/>
            <person name="Chen Z."/>
            <person name="Lan J."/>
            <person name="Che J."/>
            <person name="Ge C."/>
            <person name="Shi H."/>
            <person name="Pan Z."/>
            <person name="Liu X."/>
        </authorList>
    </citation>
    <scope>NUCLEOTIDE SEQUENCE [LARGE SCALE GENOMIC DNA]</scope>
    <source>
        <strain evidence="2">FJAT-22460</strain>
    </source>
</reference>
<name>A0A0M1P8E9_9BACL</name>
<keyword evidence="2" id="KW-1185">Reference proteome</keyword>
<sequence>MLLFGQQELEDNANSLIDVVNQKEPAYATWGGLAIEQTKRQYNADVIDYLFMGRSTISSVLAEEKFKLWLKKGSQEFGVYATVAYHPIKNQFLSIRFEEF</sequence>
<protein>
    <submittedName>
        <fullName evidence="1">Uncharacterized protein</fullName>
    </submittedName>
</protein>
<evidence type="ECO:0000313" key="2">
    <source>
        <dbReference type="Proteomes" id="UP000036932"/>
    </source>
</evidence>
<dbReference type="EMBL" id="LIUT01000001">
    <property type="protein sequence ID" value="KOR90741.1"/>
    <property type="molecule type" value="Genomic_DNA"/>
</dbReference>
<organism evidence="1 2">
    <name type="scientific">Paenibacillus solani</name>
    <dbReference type="NCBI Taxonomy" id="1705565"/>
    <lineage>
        <taxon>Bacteria</taxon>
        <taxon>Bacillati</taxon>
        <taxon>Bacillota</taxon>
        <taxon>Bacilli</taxon>
        <taxon>Bacillales</taxon>
        <taxon>Paenibacillaceae</taxon>
        <taxon>Paenibacillus</taxon>
    </lineage>
</organism>
<dbReference type="Gene3D" id="3.10.450.390">
    <property type="entry name" value="Protein of unknown function DUF3889"/>
    <property type="match status" value="1"/>
</dbReference>
<dbReference type="InterPro" id="IPR024987">
    <property type="entry name" value="DUF3889"/>
</dbReference>
<dbReference type="Proteomes" id="UP000036932">
    <property type="component" value="Unassembled WGS sequence"/>
</dbReference>